<dbReference type="AlphaFoldDB" id="A0A2H3NMM1"/>
<gene>
    <name evidence="4" type="ORF">CRI93_11115</name>
</gene>
<keyword evidence="1" id="KW-0677">Repeat</keyword>
<dbReference type="PROSITE" id="PS51371">
    <property type="entry name" value="CBS"/>
    <property type="match status" value="2"/>
</dbReference>
<dbReference type="Proteomes" id="UP000221024">
    <property type="component" value="Unassembled WGS sequence"/>
</dbReference>
<dbReference type="Pfam" id="PF00571">
    <property type="entry name" value="CBS"/>
    <property type="match status" value="2"/>
</dbReference>
<dbReference type="Gene3D" id="3.10.580.10">
    <property type="entry name" value="CBS-domain"/>
    <property type="match status" value="1"/>
</dbReference>
<proteinExistence type="predicted"/>
<evidence type="ECO:0000313" key="5">
    <source>
        <dbReference type="Proteomes" id="UP000221024"/>
    </source>
</evidence>
<accession>A0A2H3NMM1</accession>
<keyword evidence="2" id="KW-0129">CBS domain</keyword>
<comment type="caution">
    <text evidence="4">The sequence shown here is derived from an EMBL/GenBank/DDBJ whole genome shotgun (WGS) entry which is preliminary data.</text>
</comment>
<dbReference type="CDD" id="cd04584">
    <property type="entry name" value="CBS_pair_AcuB_like"/>
    <property type="match status" value="1"/>
</dbReference>
<feature type="domain" description="CBS" evidence="3">
    <location>
        <begin position="7"/>
        <end position="65"/>
    </location>
</feature>
<evidence type="ECO:0000259" key="3">
    <source>
        <dbReference type="PROSITE" id="PS51371"/>
    </source>
</evidence>
<protein>
    <submittedName>
        <fullName evidence="4">Acetoin dehydrogenase</fullName>
    </submittedName>
</protein>
<keyword evidence="5" id="KW-1185">Reference proteome</keyword>
<dbReference type="RefSeq" id="WP_098062712.1">
    <property type="nucleotide sequence ID" value="NZ_PDEP01000010.1"/>
</dbReference>
<name>A0A2H3NMM1_9BACT</name>
<dbReference type="InterPro" id="IPR045865">
    <property type="entry name" value="ACT-like_dom_sf"/>
</dbReference>
<dbReference type="SMART" id="SM00116">
    <property type="entry name" value="CBS"/>
    <property type="match status" value="2"/>
</dbReference>
<reference evidence="4 5" key="1">
    <citation type="submission" date="2017-10" db="EMBL/GenBank/DDBJ databases">
        <title>Draft genome of Longimonas halophila.</title>
        <authorList>
            <person name="Goh K.M."/>
            <person name="Shamsir M.S."/>
            <person name="Lim S.W."/>
        </authorList>
    </citation>
    <scope>NUCLEOTIDE SEQUENCE [LARGE SCALE GENOMIC DNA]</scope>
    <source>
        <strain evidence="4 5">KCTC 42399</strain>
    </source>
</reference>
<dbReference type="PANTHER" id="PTHR48108">
    <property type="entry name" value="CBS DOMAIN-CONTAINING PROTEIN CBSX2, CHLOROPLASTIC"/>
    <property type="match status" value="1"/>
</dbReference>
<evidence type="ECO:0000313" key="4">
    <source>
        <dbReference type="EMBL" id="PEN06023.1"/>
    </source>
</evidence>
<dbReference type="OrthoDB" id="1119899at2"/>
<dbReference type="InterPro" id="IPR051462">
    <property type="entry name" value="CBS_domain-containing"/>
</dbReference>
<dbReference type="PANTHER" id="PTHR48108:SF2">
    <property type="entry name" value="ACETOIN UTILIZATION PROTEIN ACUB"/>
    <property type="match status" value="1"/>
</dbReference>
<sequence length="216" mass="23376">MLIQDIMHHPVVTIQATAPVHEAFAQMHEHTIRHLPVVDAKDTLVGIVTDRDIRYATSALTDKPVARNDAVHTVMSKPPITAGPRDPVEDAARTLRQERIGALPVVEGDALVGIITGTDLLDAVLRLTGLEKPGSRLAVALPDEPGQLAALTARVADEGLDIHSVLSYYEPSEGDKPASHLNVILRIDTMNVRPLAAALREEGFQVRWPLDKPTGT</sequence>
<dbReference type="InterPro" id="IPR000644">
    <property type="entry name" value="CBS_dom"/>
</dbReference>
<evidence type="ECO:0000256" key="1">
    <source>
        <dbReference type="ARBA" id="ARBA00022737"/>
    </source>
</evidence>
<organism evidence="4 5">
    <name type="scientific">Longimonas halophila</name>
    <dbReference type="NCBI Taxonomy" id="1469170"/>
    <lineage>
        <taxon>Bacteria</taxon>
        <taxon>Pseudomonadati</taxon>
        <taxon>Rhodothermota</taxon>
        <taxon>Rhodothermia</taxon>
        <taxon>Rhodothermales</taxon>
        <taxon>Salisaetaceae</taxon>
        <taxon>Longimonas</taxon>
    </lineage>
</organism>
<evidence type="ECO:0000256" key="2">
    <source>
        <dbReference type="PROSITE-ProRule" id="PRU00703"/>
    </source>
</evidence>
<dbReference type="EMBL" id="PDEP01000010">
    <property type="protein sequence ID" value="PEN06023.1"/>
    <property type="molecule type" value="Genomic_DNA"/>
</dbReference>
<dbReference type="InterPro" id="IPR046342">
    <property type="entry name" value="CBS_dom_sf"/>
</dbReference>
<dbReference type="SUPFAM" id="SSF54631">
    <property type="entry name" value="CBS-domain pair"/>
    <property type="match status" value="1"/>
</dbReference>
<feature type="domain" description="CBS" evidence="3">
    <location>
        <begin position="75"/>
        <end position="132"/>
    </location>
</feature>
<dbReference type="SUPFAM" id="SSF55021">
    <property type="entry name" value="ACT-like"/>
    <property type="match status" value="1"/>
</dbReference>